<accession>A0A516GCX0</accession>
<reference evidence="12 13" key="1">
    <citation type="submission" date="2019-07" db="EMBL/GenBank/DDBJ databases">
        <title>complete genome sequencing of Ornithinimicrobium sp. H23M54.</title>
        <authorList>
            <person name="Bae J.-W."/>
            <person name="Lee S.-Y."/>
        </authorList>
    </citation>
    <scope>NUCLEOTIDE SEQUENCE [LARGE SCALE GENOMIC DNA]</scope>
    <source>
        <strain evidence="12 13">H23M54</strain>
    </source>
</reference>
<dbReference type="KEGG" id="orz:FNH13_14415"/>
<evidence type="ECO:0000256" key="4">
    <source>
        <dbReference type="ARBA" id="ARBA00020295"/>
    </source>
</evidence>
<feature type="domain" description="MalQ N-terminal beta-sandwich" evidence="11">
    <location>
        <begin position="70"/>
        <end position="168"/>
    </location>
</feature>
<dbReference type="Proteomes" id="UP000315395">
    <property type="component" value="Chromosome"/>
</dbReference>
<dbReference type="Gene3D" id="3.20.20.80">
    <property type="entry name" value="Glycosidases"/>
    <property type="match status" value="1"/>
</dbReference>
<dbReference type="PANTHER" id="PTHR32438">
    <property type="entry name" value="4-ALPHA-GLUCANOTRANSFERASE DPE1, CHLOROPLASTIC/AMYLOPLASTIC"/>
    <property type="match status" value="1"/>
</dbReference>
<dbReference type="EMBL" id="CP041616">
    <property type="protein sequence ID" value="QDO89376.1"/>
    <property type="molecule type" value="Genomic_DNA"/>
</dbReference>
<sequence length="717" mass="80100">MTSALPAPLIELASGHGVATEFWDWQGNHRQVEESTIRTVLGALGIPAQDDDQVAASLRARREDPWRRVLPTVTVIRSGRSHRLPVHLPVGTDFRARVRLEDSGVLDLEHSRGAVNREVDGAKISELEVLLPGSLPLGWHAVELVVGAGERKGNGDAPTHSMPLVVAPEKLELPEFLRGDGDQGWGVMTQLYAMRSRQSWGTGDLADLADLGAWAAGLGADFVLVNPLHAAEPHPPMEPSPYLPTTRRFANPIYIRVEDVPEVAYLSAAERQLVEWHADDAQRFLDLDFLERDAVWAGKQSALLMVFRQGRSVRRERAFHAFIEREGQGLVDYATWATIFAIHGPDWREWPEELRDPRSEAVEKLRQDRSEQVEFQCWLQWVLADQLAGVQRDLRETGMRLGVMHDLAVGVHPHGADTWSLGDALARDVTVGAPADQYNQLGQNWSQPPWRPDKLAELGYAPYRDMIRAALRDAGGLRIDHVIGLFRLWWIPEGTLPREGTYVRYDHEAMVGILMLEAHRAGAVVVGEDLGTVEPWVRDYLSEAGILGTSILWFEKDYDGDGGLLPPESYRELCLATVTTHDLPPTAGYLQGVHIDLRHSLGLLNRPLEEEKAADEADREQVLADLRRRGLLREGAGVAEQVEALHRFLSFSRAKLLGVSVSDLAQDTRVINQPGTDEEYPNWRVPLAGPEGRPVMLEELFTWRSARRLARTVSREA</sequence>
<keyword evidence="5 10" id="KW-0328">Glycosyltransferase</keyword>
<evidence type="ECO:0000259" key="11">
    <source>
        <dbReference type="Pfam" id="PF21226"/>
    </source>
</evidence>
<gene>
    <name evidence="12" type="primary">malQ</name>
    <name evidence="12" type="ORF">FNH13_14415</name>
</gene>
<dbReference type="GO" id="GO:0005975">
    <property type="term" value="P:carbohydrate metabolic process"/>
    <property type="evidence" value="ECO:0007669"/>
    <property type="project" value="InterPro"/>
</dbReference>
<evidence type="ECO:0000313" key="13">
    <source>
        <dbReference type="Proteomes" id="UP000315395"/>
    </source>
</evidence>
<dbReference type="InterPro" id="IPR048458">
    <property type="entry name" value="MalQ_N"/>
</dbReference>
<dbReference type="InterPro" id="IPR017853">
    <property type="entry name" value="GH"/>
</dbReference>
<evidence type="ECO:0000256" key="6">
    <source>
        <dbReference type="ARBA" id="ARBA00022679"/>
    </source>
</evidence>
<evidence type="ECO:0000313" key="12">
    <source>
        <dbReference type="EMBL" id="QDO89376.1"/>
    </source>
</evidence>
<evidence type="ECO:0000256" key="9">
    <source>
        <dbReference type="ARBA" id="ARBA00031501"/>
    </source>
</evidence>
<dbReference type="EC" id="2.4.1.25" evidence="3 10"/>
<evidence type="ECO:0000256" key="2">
    <source>
        <dbReference type="ARBA" id="ARBA00005684"/>
    </source>
</evidence>
<evidence type="ECO:0000256" key="5">
    <source>
        <dbReference type="ARBA" id="ARBA00022676"/>
    </source>
</evidence>
<evidence type="ECO:0000256" key="8">
    <source>
        <dbReference type="ARBA" id="ARBA00031423"/>
    </source>
</evidence>
<dbReference type="Pfam" id="PF21226">
    <property type="entry name" value="MalQ_N"/>
    <property type="match status" value="1"/>
</dbReference>
<name>A0A516GCX0_9MICO</name>
<dbReference type="NCBIfam" id="TIGR00217">
    <property type="entry name" value="malQ"/>
    <property type="match status" value="1"/>
</dbReference>
<proteinExistence type="inferred from homology"/>
<evidence type="ECO:0000256" key="7">
    <source>
        <dbReference type="ARBA" id="ARBA00023277"/>
    </source>
</evidence>
<dbReference type="RefSeq" id="WP_143784063.1">
    <property type="nucleotide sequence ID" value="NZ_CP041616.1"/>
</dbReference>
<comment type="catalytic activity">
    <reaction evidence="1 10">
        <text>Transfers a segment of a (1-&gt;4)-alpha-D-glucan to a new position in an acceptor, which may be glucose or a (1-&gt;4)-alpha-D-glucan.</text>
        <dbReference type="EC" id="2.4.1.25"/>
    </reaction>
</comment>
<organism evidence="12 13">
    <name type="scientific">Ornithinimicrobium ciconiae</name>
    <dbReference type="NCBI Taxonomy" id="2594265"/>
    <lineage>
        <taxon>Bacteria</taxon>
        <taxon>Bacillati</taxon>
        <taxon>Actinomycetota</taxon>
        <taxon>Actinomycetes</taxon>
        <taxon>Micrococcales</taxon>
        <taxon>Ornithinimicrobiaceae</taxon>
        <taxon>Ornithinimicrobium</taxon>
    </lineage>
</organism>
<evidence type="ECO:0000256" key="1">
    <source>
        <dbReference type="ARBA" id="ARBA00000439"/>
    </source>
</evidence>
<evidence type="ECO:0000256" key="10">
    <source>
        <dbReference type="RuleBase" id="RU361207"/>
    </source>
</evidence>
<keyword evidence="6 10" id="KW-0808">Transferase</keyword>
<dbReference type="AlphaFoldDB" id="A0A516GCX0"/>
<evidence type="ECO:0000256" key="3">
    <source>
        <dbReference type="ARBA" id="ARBA00012560"/>
    </source>
</evidence>
<protein>
    <recommendedName>
        <fullName evidence="4 10">4-alpha-glucanotransferase</fullName>
        <ecNumber evidence="3 10">2.4.1.25</ecNumber>
    </recommendedName>
    <alternativeName>
        <fullName evidence="8 10">Amylomaltase</fullName>
    </alternativeName>
    <alternativeName>
        <fullName evidence="9 10">Disproportionating enzyme</fullName>
    </alternativeName>
</protein>
<dbReference type="SUPFAM" id="SSF51445">
    <property type="entry name" value="(Trans)glycosidases"/>
    <property type="match status" value="1"/>
</dbReference>
<dbReference type="OrthoDB" id="9811841at2"/>
<dbReference type="PANTHER" id="PTHR32438:SF5">
    <property type="entry name" value="4-ALPHA-GLUCANOTRANSFERASE DPE1, CHLOROPLASTIC_AMYLOPLASTIC"/>
    <property type="match status" value="1"/>
</dbReference>
<keyword evidence="7 10" id="KW-0119">Carbohydrate metabolism</keyword>
<keyword evidence="13" id="KW-1185">Reference proteome</keyword>
<dbReference type="GO" id="GO:0004134">
    <property type="term" value="F:4-alpha-glucanotransferase activity"/>
    <property type="evidence" value="ECO:0007669"/>
    <property type="project" value="UniProtKB-EC"/>
</dbReference>
<comment type="similarity">
    <text evidence="2 10">Belongs to the disproportionating enzyme family.</text>
</comment>
<dbReference type="InterPro" id="IPR003385">
    <property type="entry name" value="Glyco_hydro_77"/>
</dbReference>
<dbReference type="Pfam" id="PF02446">
    <property type="entry name" value="Glyco_hydro_77"/>
    <property type="match status" value="1"/>
</dbReference>